<reference evidence="1 2" key="1">
    <citation type="submission" date="2021-10" db="EMBL/GenBank/DDBJ databases">
        <title>Anaerobic single-cell dispensing facilitates the cultivation of human gut bacteria.</title>
        <authorList>
            <person name="Afrizal A."/>
        </authorList>
    </citation>
    <scope>NUCLEOTIDE SEQUENCE [LARGE SCALE GENOMIC DNA]</scope>
    <source>
        <strain evidence="1 2">CLA-AA-H200</strain>
    </source>
</reference>
<proteinExistence type="predicted"/>
<comment type="caution">
    <text evidence="1">The sequence shown here is derived from an EMBL/GenBank/DDBJ whole genome shotgun (WGS) entry which is preliminary data.</text>
</comment>
<dbReference type="InterPro" id="IPR043472">
    <property type="entry name" value="Macro_dom-like"/>
</dbReference>
<organism evidence="1 2">
    <name type="scientific">Ruminococcus turbiniformis</name>
    <dbReference type="NCBI Taxonomy" id="2881258"/>
    <lineage>
        <taxon>Bacteria</taxon>
        <taxon>Bacillati</taxon>
        <taxon>Bacillota</taxon>
        <taxon>Clostridia</taxon>
        <taxon>Eubacteriales</taxon>
        <taxon>Oscillospiraceae</taxon>
        <taxon>Ruminococcus</taxon>
    </lineage>
</organism>
<evidence type="ECO:0008006" key="3">
    <source>
        <dbReference type="Google" id="ProtNLM"/>
    </source>
</evidence>
<gene>
    <name evidence="1" type="ORF">LKD70_14220</name>
</gene>
<dbReference type="PANTHER" id="PTHR12521">
    <property type="entry name" value="PROTEIN C6ORF130"/>
    <property type="match status" value="1"/>
</dbReference>
<evidence type="ECO:0000313" key="2">
    <source>
        <dbReference type="Proteomes" id="UP001198151"/>
    </source>
</evidence>
<dbReference type="RefSeq" id="WP_227708589.1">
    <property type="nucleotide sequence ID" value="NZ_JAJEQX010000029.1"/>
</dbReference>
<dbReference type="PANTHER" id="PTHR12521:SF0">
    <property type="entry name" value="ADP-RIBOSE GLYCOHYDROLASE OARD1"/>
    <property type="match status" value="1"/>
</dbReference>
<evidence type="ECO:0000313" key="1">
    <source>
        <dbReference type="EMBL" id="MCC2255556.1"/>
    </source>
</evidence>
<dbReference type="Gene3D" id="3.40.220.10">
    <property type="entry name" value="Leucine Aminopeptidase, subunit E, domain 1"/>
    <property type="match status" value="1"/>
</dbReference>
<dbReference type="InterPro" id="IPR050892">
    <property type="entry name" value="ADP-ribose_metab_enzymes"/>
</dbReference>
<keyword evidence="2" id="KW-1185">Reference proteome</keyword>
<protein>
    <recommendedName>
        <fullName evidence="3">Macro domain-containing protein</fullName>
    </recommendedName>
</protein>
<dbReference type="SUPFAM" id="SSF52949">
    <property type="entry name" value="Macro domain-like"/>
    <property type="match status" value="1"/>
</dbReference>
<name>A0ABS8G024_9FIRM</name>
<dbReference type="EMBL" id="JAJEQX010000029">
    <property type="protein sequence ID" value="MCC2255556.1"/>
    <property type="molecule type" value="Genomic_DNA"/>
</dbReference>
<sequence>MIREVKKNLLDTESGIIAHQVNCKGIMGAGVAKQIRNRLLTSGQYSSYKAICENAMPETLLGTSIFFRCNQAADLVIANMFAENIPTGRNLDTDYDALKACLLGVKHYGRSKHLPIAIPGYLGCGLAGGDWRYVFKHIITPIFKDYPYGLTICYLPGSIKQLWEEFGNVPMDPETECIEEEWHGFPEGTHREEIWHWFEESFQVSVAKDLMGQDNRKQQDAPKKSLGKRVYDNRYLESLLTGVVSCLSKKDSGISTLTEIGFTPEDMEYFGLPADRIPQNTMVTYLYRDRDNHKIFSRAIVPGTLNEKEKKEIWESTEEGEFLPGQVGLPDDNRYSGTEADGPWFELMEVTETGQRPTQVLTAAGLLRNFRKAANHWDVQD</sequence>
<dbReference type="Proteomes" id="UP001198151">
    <property type="component" value="Unassembled WGS sequence"/>
</dbReference>
<accession>A0ABS8G024</accession>